<dbReference type="PANTHER" id="PTHR30086">
    <property type="entry name" value="ARGININE EXPORTER PROTEIN ARGO"/>
    <property type="match status" value="1"/>
</dbReference>
<keyword evidence="4 6" id="KW-1133">Transmembrane helix</keyword>
<dbReference type="Pfam" id="PF01810">
    <property type="entry name" value="LysE"/>
    <property type="match status" value="1"/>
</dbReference>
<reference evidence="7 8" key="1">
    <citation type="journal article" date="2021" name="Angew. Chem. Int. Ed. Engl.">
        <title>A novel family of nonribosomal peptides modulate collective behavior in Pseudovibrio bacteria isolated from marine sponges.</title>
        <authorList>
            <person name="Ioca L.P."/>
            <person name="Dai Y."/>
            <person name="Kunakom S."/>
            <person name="Diaz-Espinosa J."/>
            <person name="Krunic A."/>
            <person name="Crnkovic C.M."/>
            <person name="Orjala J."/>
            <person name="Sanchez L.M."/>
            <person name="Ferreira A.G."/>
            <person name="Berlinck R.G.S."/>
            <person name="Eustaquio A.S."/>
        </authorList>
    </citation>
    <scope>NUCLEOTIDE SEQUENCE [LARGE SCALE GENOMIC DNA]</scope>
    <source>
        <strain evidence="7 8">Ab134</strain>
    </source>
</reference>
<evidence type="ECO:0000256" key="6">
    <source>
        <dbReference type="SAM" id="Phobius"/>
    </source>
</evidence>
<evidence type="ECO:0000313" key="8">
    <source>
        <dbReference type="Proteomes" id="UP000680706"/>
    </source>
</evidence>
<dbReference type="EMBL" id="CP074126">
    <property type="protein sequence ID" value="QUS56949.1"/>
    <property type="molecule type" value="Genomic_DNA"/>
</dbReference>
<feature type="transmembrane region" description="Helical" evidence="6">
    <location>
        <begin position="12"/>
        <end position="35"/>
    </location>
</feature>
<feature type="transmembrane region" description="Helical" evidence="6">
    <location>
        <begin position="188"/>
        <end position="209"/>
    </location>
</feature>
<dbReference type="Proteomes" id="UP000680706">
    <property type="component" value="Chromosome"/>
</dbReference>
<keyword evidence="3 6" id="KW-0812">Transmembrane</keyword>
<gene>
    <name evidence="7" type="ORF">KGB56_05930</name>
</gene>
<feature type="transmembrane region" description="Helical" evidence="6">
    <location>
        <begin position="119"/>
        <end position="140"/>
    </location>
</feature>
<dbReference type="InterPro" id="IPR001123">
    <property type="entry name" value="LeuE-type"/>
</dbReference>
<feature type="transmembrane region" description="Helical" evidence="6">
    <location>
        <begin position="80"/>
        <end position="98"/>
    </location>
</feature>
<evidence type="ECO:0000313" key="7">
    <source>
        <dbReference type="EMBL" id="QUS56949.1"/>
    </source>
</evidence>
<protein>
    <submittedName>
        <fullName evidence="7">LysE family transporter</fullName>
    </submittedName>
</protein>
<name>A0ABX8ATJ7_9HYPH</name>
<accession>A0ABX8ATJ7</accession>
<sequence>MEVWIKALNIELFITGMIIGLITSAPIGPVNVLAIRRAVHYGFLPGLIAGFGAVLADGVFATAAAFGVTAISEFVERHEFYIQTIGGLLLIIFGVVVFRSHPHLKGGSDGGPTVWRGMIVSFAMTVTNPGAILGFIAIFGSLGEHAPEKGDYIGALALVLGVLSGALLWWACLSALVSKLRNRMNDNWLSAINHGAGVVLLVFAAIILAKVGYELFC</sequence>
<comment type="subcellular location">
    <subcellularLocation>
        <location evidence="1">Cell membrane</location>
        <topology evidence="1">Multi-pass membrane protein</topology>
    </subcellularLocation>
</comment>
<feature type="transmembrane region" description="Helical" evidence="6">
    <location>
        <begin position="47"/>
        <end position="68"/>
    </location>
</feature>
<dbReference type="PANTHER" id="PTHR30086:SF20">
    <property type="entry name" value="ARGININE EXPORTER PROTEIN ARGO-RELATED"/>
    <property type="match status" value="1"/>
</dbReference>
<keyword evidence="2" id="KW-1003">Cell membrane</keyword>
<feature type="transmembrane region" description="Helical" evidence="6">
    <location>
        <begin position="152"/>
        <end position="176"/>
    </location>
</feature>
<evidence type="ECO:0000256" key="5">
    <source>
        <dbReference type="ARBA" id="ARBA00023136"/>
    </source>
</evidence>
<proteinExistence type="predicted"/>
<evidence type="ECO:0000256" key="1">
    <source>
        <dbReference type="ARBA" id="ARBA00004651"/>
    </source>
</evidence>
<organism evidence="7 8">
    <name type="scientific">Pseudovibrio brasiliensis</name>
    <dbReference type="NCBI Taxonomy" id="1898042"/>
    <lineage>
        <taxon>Bacteria</taxon>
        <taxon>Pseudomonadati</taxon>
        <taxon>Pseudomonadota</taxon>
        <taxon>Alphaproteobacteria</taxon>
        <taxon>Hyphomicrobiales</taxon>
        <taxon>Stappiaceae</taxon>
        <taxon>Pseudovibrio</taxon>
    </lineage>
</organism>
<evidence type="ECO:0000256" key="4">
    <source>
        <dbReference type="ARBA" id="ARBA00022989"/>
    </source>
</evidence>
<evidence type="ECO:0000256" key="3">
    <source>
        <dbReference type="ARBA" id="ARBA00022692"/>
    </source>
</evidence>
<keyword evidence="8" id="KW-1185">Reference proteome</keyword>
<evidence type="ECO:0000256" key="2">
    <source>
        <dbReference type="ARBA" id="ARBA00022475"/>
    </source>
</evidence>
<keyword evidence="5 6" id="KW-0472">Membrane</keyword>